<protein>
    <submittedName>
        <fullName evidence="1">Uncharacterized protein</fullName>
    </submittedName>
</protein>
<name>A0A2T5RRM2_9FIRM</name>
<proteinExistence type="predicted"/>
<dbReference type="RefSeq" id="WP_108138080.1">
    <property type="nucleotide sequence ID" value="NZ_QAXS01000002.1"/>
</dbReference>
<dbReference type="EMBL" id="QAXS01000002">
    <property type="protein sequence ID" value="PTW02810.1"/>
    <property type="molecule type" value="Genomic_DNA"/>
</dbReference>
<dbReference type="AlphaFoldDB" id="A0A2T5RRM2"/>
<organism evidence="1 2">
    <name type="scientific">Halanaerobium saccharolyticum</name>
    <dbReference type="NCBI Taxonomy" id="43595"/>
    <lineage>
        <taxon>Bacteria</taxon>
        <taxon>Bacillati</taxon>
        <taxon>Bacillota</taxon>
        <taxon>Clostridia</taxon>
        <taxon>Halanaerobiales</taxon>
        <taxon>Halanaerobiaceae</taxon>
        <taxon>Halanaerobium</taxon>
    </lineage>
</organism>
<evidence type="ECO:0000313" key="1">
    <source>
        <dbReference type="EMBL" id="PTW02810.1"/>
    </source>
</evidence>
<comment type="caution">
    <text evidence="1">The sequence shown here is derived from an EMBL/GenBank/DDBJ whole genome shotgun (WGS) entry which is preliminary data.</text>
</comment>
<accession>A0A2T5RRM2</accession>
<sequence length="168" mass="19571">MISLDGARRLVEEIRGDEIPPIYTELRLRDWSRKGVISRVKIKNGSVLYPEIVTAEILTALKLKDKYKIPEIAEARKCLELEGSHPHQITEEELIRFVNCSKLFNDKKLVTKLSLSRIESLAKIKELIDDLLQEKKHLEVVGDYLKVFLESEKELKELRENKRENFVS</sequence>
<gene>
    <name evidence="1" type="ORF">C8C76_102132</name>
</gene>
<dbReference type="Proteomes" id="UP000244089">
    <property type="component" value="Unassembled WGS sequence"/>
</dbReference>
<dbReference type="OrthoDB" id="2111707at2"/>
<evidence type="ECO:0000313" key="2">
    <source>
        <dbReference type="Proteomes" id="UP000244089"/>
    </source>
</evidence>
<reference evidence="1 2" key="1">
    <citation type="submission" date="2018-04" db="EMBL/GenBank/DDBJ databases">
        <title>Subsurface microbial communities from deep shales in Ohio and West Virginia, USA.</title>
        <authorList>
            <person name="Wrighton K."/>
        </authorList>
    </citation>
    <scope>NUCLEOTIDE SEQUENCE [LARGE SCALE GENOMIC DNA]</scope>
    <source>
        <strain evidence="1 2">WC1</strain>
    </source>
</reference>